<gene>
    <name evidence="1" type="ORF">AUP43_16635</name>
</gene>
<protein>
    <recommendedName>
        <fullName evidence="3">Type VI secretion protein</fullName>
    </recommendedName>
</protein>
<evidence type="ECO:0000313" key="1">
    <source>
        <dbReference type="EMBL" id="KZD12365.1"/>
    </source>
</evidence>
<sequence length="201" mass="21386">MFLVDTKTSAQNLIAKDNPPRVQISYEVYTKGATLSVQLPFVAGVMADLAGATPRKIAYSDRDFIQLDNDSFEQFMDRIAPSVKVVWTDANGDDAGDTLGFATMDDFGPSAIAERAQGIARHYSDRRALMGLMARLDGNAAFQQTVMSILQPAASDGTAETDPAKINAALTAMLTEVLQQRATYEAAVNGGGDAPALPPPA</sequence>
<dbReference type="Proteomes" id="UP000076400">
    <property type="component" value="Unassembled WGS sequence"/>
</dbReference>
<evidence type="ECO:0000313" key="2">
    <source>
        <dbReference type="Proteomes" id="UP000076400"/>
    </source>
</evidence>
<keyword evidence="2" id="KW-1185">Reference proteome</keyword>
<name>A0A154WFY2_9PROT</name>
<proteinExistence type="predicted"/>
<reference evidence="1 2" key="1">
    <citation type="submission" date="2015-12" db="EMBL/GenBank/DDBJ databases">
        <title>Genome sequence of Oceanibaculum pacificum MCCC 1A02656.</title>
        <authorList>
            <person name="Lu L."/>
            <person name="Lai Q."/>
            <person name="Shao Z."/>
            <person name="Qian P."/>
        </authorList>
    </citation>
    <scope>NUCLEOTIDE SEQUENCE [LARGE SCALE GENOMIC DNA]</scope>
    <source>
        <strain evidence="1 2">MCCC 1A02656</strain>
    </source>
</reference>
<dbReference type="PANTHER" id="PTHR35850">
    <property type="entry name" value="CYTOPLASMIC PROTEIN-RELATED"/>
    <property type="match status" value="1"/>
</dbReference>
<dbReference type="STRING" id="580166.AUP43_16635"/>
<organism evidence="1 2">
    <name type="scientific">Oceanibaculum pacificum</name>
    <dbReference type="NCBI Taxonomy" id="580166"/>
    <lineage>
        <taxon>Bacteria</taxon>
        <taxon>Pseudomonadati</taxon>
        <taxon>Pseudomonadota</taxon>
        <taxon>Alphaproteobacteria</taxon>
        <taxon>Rhodospirillales</taxon>
        <taxon>Oceanibaculaceae</taxon>
        <taxon>Oceanibaculum</taxon>
    </lineage>
</organism>
<dbReference type="RefSeq" id="WP_067552488.1">
    <property type="nucleotide sequence ID" value="NZ_LPXN01000031.1"/>
</dbReference>
<accession>A0A154WFY2</accession>
<dbReference type="PANTHER" id="PTHR35850:SF1">
    <property type="entry name" value="TYPE VI SECRETION SYSTEM SHEATH PROTEIN TSSB1"/>
    <property type="match status" value="1"/>
</dbReference>
<dbReference type="InterPro" id="IPR008312">
    <property type="entry name" value="T6SS_TssB1"/>
</dbReference>
<evidence type="ECO:0008006" key="3">
    <source>
        <dbReference type="Google" id="ProtNLM"/>
    </source>
</evidence>
<dbReference type="OrthoDB" id="9789942at2"/>
<dbReference type="AlphaFoldDB" id="A0A154WFY2"/>
<dbReference type="Pfam" id="PF05591">
    <property type="entry name" value="T6SS_VipA"/>
    <property type="match status" value="1"/>
</dbReference>
<dbReference type="EMBL" id="LPXN01000031">
    <property type="protein sequence ID" value="KZD12365.1"/>
    <property type="molecule type" value="Genomic_DNA"/>
</dbReference>
<comment type="caution">
    <text evidence="1">The sequence shown here is derived from an EMBL/GenBank/DDBJ whole genome shotgun (WGS) entry which is preliminary data.</text>
</comment>